<dbReference type="AlphaFoldDB" id="A0A803PDU5"/>
<sequence>MPMSSSPLRKQPMSQHHVAHQQHAVRRLLERASPKRPSRSGMVLKALKVLRAMVAADICPHGELRKVVYREVAKLRKELDVTENTCKLKQEELDAALKGQEDIIAKYIDTPLCEDLIARGAILFTSRPAQGSTIEASASQTDQASAGQTDQASADQTGQAFAEVLASQVDETGQTSA</sequence>
<reference evidence="2" key="2">
    <citation type="submission" date="2021-03" db="UniProtKB">
        <authorList>
            <consortium name="EnsemblPlants"/>
        </authorList>
    </citation>
    <scope>IDENTIFICATION</scope>
</reference>
<protein>
    <submittedName>
        <fullName evidence="2">Uncharacterized protein</fullName>
    </submittedName>
</protein>
<dbReference type="Proteomes" id="UP000596661">
    <property type="component" value="Chromosome 4"/>
</dbReference>
<dbReference type="Gramene" id="evm.model.04.1618">
    <property type="protein sequence ID" value="cds.evm.model.04.1618"/>
    <property type="gene ID" value="evm.TU.04.1618"/>
</dbReference>
<organism evidence="2 3">
    <name type="scientific">Cannabis sativa</name>
    <name type="common">Hemp</name>
    <name type="synonym">Marijuana</name>
    <dbReference type="NCBI Taxonomy" id="3483"/>
    <lineage>
        <taxon>Eukaryota</taxon>
        <taxon>Viridiplantae</taxon>
        <taxon>Streptophyta</taxon>
        <taxon>Embryophyta</taxon>
        <taxon>Tracheophyta</taxon>
        <taxon>Spermatophyta</taxon>
        <taxon>Magnoliopsida</taxon>
        <taxon>eudicotyledons</taxon>
        <taxon>Gunneridae</taxon>
        <taxon>Pentapetalae</taxon>
        <taxon>rosids</taxon>
        <taxon>fabids</taxon>
        <taxon>Rosales</taxon>
        <taxon>Cannabaceae</taxon>
        <taxon>Cannabis</taxon>
    </lineage>
</organism>
<accession>A0A803PDU5</accession>
<name>A0A803PDU5_CANSA</name>
<feature type="region of interest" description="Disordered" evidence="1">
    <location>
        <begin position="133"/>
        <end position="160"/>
    </location>
</feature>
<reference evidence="2" key="1">
    <citation type="submission" date="2018-11" db="EMBL/GenBank/DDBJ databases">
        <authorList>
            <person name="Grassa J C."/>
        </authorList>
    </citation>
    <scope>NUCLEOTIDE SEQUENCE [LARGE SCALE GENOMIC DNA]</scope>
</reference>
<evidence type="ECO:0000313" key="2">
    <source>
        <dbReference type="EnsemblPlants" id="cds.evm.model.04.1618"/>
    </source>
</evidence>
<dbReference type="EnsemblPlants" id="evm.model.04.1618">
    <property type="protein sequence ID" value="cds.evm.model.04.1618"/>
    <property type="gene ID" value="evm.TU.04.1618"/>
</dbReference>
<keyword evidence="3" id="KW-1185">Reference proteome</keyword>
<feature type="compositionally biased region" description="Polar residues" evidence="1">
    <location>
        <begin position="133"/>
        <end position="159"/>
    </location>
</feature>
<dbReference type="EMBL" id="UZAU01000395">
    <property type="status" value="NOT_ANNOTATED_CDS"/>
    <property type="molecule type" value="Genomic_DNA"/>
</dbReference>
<feature type="compositionally biased region" description="Polar residues" evidence="1">
    <location>
        <begin position="1"/>
        <end position="14"/>
    </location>
</feature>
<evidence type="ECO:0000256" key="1">
    <source>
        <dbReference type="SAM" id="MobiDB-lite"/>
    </source>
</evidence>
<feature type="region of interest" description="Disordered" evidence="1">
    <location>
        <begin position="1"/>
        <end position="24"/>
    </location>
</feature>
<proteinExistence type="predicted"/>
<evidence type="ECO:0000313" key="3">
    <source>
        <dbReference type="Proteomes" id="UP000596661"/>
    </source>
</evidence>